<keyword evidence="11 12" id="KW-0998">Cell outer membrane</keyword>
<dbReference type="InterPro" id="IPR000531">
    <property type="entry name" value="Beta-barrel_TonB"/>
</dbReference>
<dbReference type="NCBIfam" id="TIGR04056">
    <property type="entry name" value="OMP_RagA_SusC"/>
    <property type="match status" value="1"/>
</dbReference>
<sequence length="1167" mass="128444">MKNLTRIRKNIPIHQSHVLKMKLSVVLFFFMIIQVNANLTYGQKDKVSVNLQNVNLDRVLTAIESQTDYRFIYKDDEIDYKKSVSIKVEKSPIEEVLQDLFRNTSIDYQVVGTQIILKPNKHIKTEVLTQKTTIVQVSVNGSVLDDNGQPLPGASILEKGTTNGATTDFNGNFSLTLTNSDAVLVVSYIGFVAKEVAVNGNENITVTLEEDFAKLDEVVVIGYGQQSKAKVIGSVGKIEEEELSKVASSSVGQQLAGKMSGVVVNQSNGQPGAASQIVIRGTGTLTAGTNPLIVVDGFPLSEGSSLNSINPDDIATVNVLKDAASASIYGSRAVNGVILVTTKQGSKNEKTTITLDTYVGMQEQSSGVELVDAYQFAQFITEARNWGYVSKDPANRSATDPNSVRVTKTINGQGIDGRELYLDFLQPYLDGKPGLTNTDWMDVAFRAAAMYNYNLSASGGNEKTKFYTSLGYFNQEGIVIGSDLKRYSANINLNSKLTDKINIGVSVKPSFTDQNALDQGSRSSGAIALVPLNFSYYSPYTDNGDINISEQIINEQREIEGVRINGTPVENLLATSTMVKDNRQQFRVFGNVFADFEIVKNLKYKISLGGDYENYTRNFYYPSSVGSYRTPAPRSDAEATQDKQTRYNYLIENTLNYDFSLAKHNFDLLAGYTFQKENIDFSSTVGTGFADDNIKNIAGASSHTTNYNLAIWALESYFTRLQYDYDAKYLFSAAIRKDGSSRFGSNNRWGYFPSVSGGWVFTRESFMPLEDILTFGKISASWGQTGNNQIGNYGSYALVTDSNYVNGNSLAAGYITTSAPNPNLGWEVASAMNIGLDLSFFHKLNFSMAYYKTNTKDLLLNVPVPQQTGYENVLANIGEMENKGLEFELSGRNFMLGNVGLGFNANLTSYQNKVLALGPGQEEIATGRDQLFVTKVGGSIAEIYGYEVDGVFKTQQEIDNTPHLSGTLTGDFKVKDINGDGKINDDDKVSKGTYTPDFTYGFGGSVAYKGFNFSFNFNGVSGRTLMDGDMASLTEAGEGFSVPTTYYFENRYHPVNNPDGFLGQPNFGNFSNSRKILRSSVVVEENNGDYIRLRDIRIAYDFSKSILERLRLSKLQLYVSGNNVFTKTDYRGWNPDGTSSNILTSGYNDGSNYPLAKTYLVGLRIAY</sequence>
<dbReference type="AlphaFoldDB" id="I3C8Z3"/>
<keyword evidence="10" id="KW-0675">Receptor</keyword>
<evidence type="ECO:0000256" key="8">
    <source>
        <dbReference type="ARBA" id="ARBA00023077"/>
    </source>
</evidence>
<name>I3C8Z3_9FLAO</name>
<keyword evidence="4" id="KW-0406">Ion transport</keyword>
<keyword evidence="3 12" id="KW-1134">Transmembrane beta strand</keyword>
<protein>
    <submittedName>
        <fullName evidence="15">TonB-linked outer membrane protein, SusC/RagA family</fullName>
    </submittedName>
</protein>
<organism evidence="15 16">
    <name type="scientific">Galbibacter orientalis DSM 19592</name>
    <dbReference type="NCBI Taxonomy" id="926559"/>
    <lineage>
        <taxon>Bacteria</taxon>
        <taxon>Pseudomonadati</taxon>
        <taxon>Bacteroidota</taxon>
        <taxon>Flavobacteriia</taxon>
        <taxon>Flavobacteriales</taxon>
        <taxon>Flavobacteriaceae</taxon>
        <taxon>Galbibacter</taxon>
    </lineage>
</organism>
<evidence type="ECO:0000256" key="2">
    <source>
        <dbReference type="ARBA" id="ARBA00022448"/>
    </source>
</evidence>
<dbReference type="Pfam" id="PF00593">
    <property type="entry name" value="TonB_dep_Rec_b-barrel"/>
    <property type="match status" value="1"/>
</dbReference>
<keyword evidence="5 12" id="KW-0812">Transmembrane</keyword>
<dbReference type="GO" id="GO:0009279">
    <property type="term" value="C:cell outer membrane"/>
    <property type="evidence" value="ECO:0007669"/>
    <property type="project" value="UniProtKB-SubCell"/>
</dbReference>
<keyword evidence="6" id="KW-0732">Signal</keyword>
<dbReference type="SUPFAM" id="SSF56935">
    <property type="entry name" value="Porins"/>
    <property type="match status" value="1"/>
</dbReference>
<evidence type="ECO:0000256" key="6">
    <source>
        <dbReference type="ARBA" id="ARBA00022729"/>
    </source>
</evidence>
<dbReference type="InterPro" id="IPR037066">
    <property type="entry name" value="Plug_dom_sf"/>
</dbReference>
<evidence type="ECO:0000256" key="3">
    <source>
        <dbReference type="ARBA" id="ARBA00022452"/>
    </source>
</evidence>
<reference evidence="15 16" key="1">
    <citation type="submission" date="2012-02" db="EMBL/GenBank/DDBJ databases">
        <title>Improved High-Quality Draft genome of Joostella marina DSM 19592.</title>
        <authorList>
            <consortium name="US DOE Joint Genome Institute (JGI-PGF)"/>
            <person name="Lucas S."/>
            <person name="Copeland A."/>
            <person name="Lapidus A."/>
            <person name="Bruce D."/>
            <person name="Goodwin L."/>
            <person name="Pitluck S."/>
            <person name="Peters L."/>
            <person name="Chertkov O."/>
            <person name="Ovchinnikova G."/>
            <person name="Kyrpides N."/>
            <person name="Mavromatis K."/>
            <person name="Detter J.C."/>
            <person name="Han C."/>
            <person name="Land M."/>
            <person name="Hauser L."/>
            <person name="Markowitz V."/>
            <person name="Cheng J.-F."/>
            <person name="Hugenholtz P."/>
            <person name="Woyke T."/>
            <person name="Wu D."/>
            <person name="Tindall B."/>
            <person name="Brambilla E."/>
            <person name="Klenk H.-P."/>
            <person name="Eisen J.A."/>
        </authorList>
    </citation>
    <scope>NUCLEOTIDE SEQUENCE [LARGE SCALE GENOMIC DNA]</scope>
    <source>
        <strain evidence="15 16">DSM 19592</strain>
    </source>
</reference>
<evidence type="ECO:0000256" key="9">
    <source>
        <dbReference type="ARBA" id="ARBA00023136"/>
    </source>
</evidence>
<dbReference type="InterPro" id="IPR039426">
    <property type="entry name" value="TonB-dep_rcpt-like"/>
</dbReference>
<dbReference type="Gene3D" id="2.170.130.10">
    <property type="entry name" value="TonB-dependent receptor, plug domain"/>
    <property type="match status" value="1"/>
</dbReference>
<feature type="domain" description="Secretin/TonB short N-terminal" evidence="14">
    <location>
        <begin position="69"/>
        <end position="120"/>
    </location>
</feature>
<keyword evidence="2 12" id="KW-0813">Transport</keyword>
<dbReference type="InterPro" id="IPR023996">
    <property type="entry name" value="TonB-dep_OMP_SusC/RagA"/>
</dbReference>
<accession>I3C8Z3</accession>
<dbReference type="Pfam" id="PF13715">
    <property type="entry name" value="CarbopepD_reg_2"/>
    <property type="match status" value="1"/>
</dbReference>
<evidence type="ECO:0000256" key="10">
    <source>
        <dbReference type="ARBA" id="ARBA00023170"/>
    </source>
</evidence>
<dbReference type="SMART" id="SM00965">
    <property type="entry name" value="STN"/>
    <property type="match status" value="1"/>
</dbReference>
<dbReference type="PANTHER" id="PTHR30069:SF29">
    <property type="entry name" value="HEMOGLOBIN AND HEMOGLOBIN-HAPTOGLOBIN-BINDING PROTEIN 1-RELATED"/>
    <property type="match status" value="1"/>
</dbReference>
<comment type="subcellular location">
    <subcellularLocation>
        <location evidence="1 12">Cell outer membrane</location>
        <topology evidence="1 12">Multi-pass membrane protein</topology>
    </subcellularLocation>
</comment>
<dbReference type="FunFam" id="2.170.130.10:FF:000003">
    <property type="entry name" value="SusC/RagA family TonB-linked outer membrane protein"/>
    <property type="match status" value="1"/>
</dbReference>
<dbReference type="InterPro" id="IPR012910">
    <property type="entry name" value="Plug_dom"/>
</dbReference>
<dbReference type="FunFam" id="2.60.40.1120:FF:000003">
    <property type="entry name" value="Outer membrane protein Omp121"/>
    <property type="match status" value="1"/>
</dbReference>
<gene>
    <name evidence="15" type="ORF">JoomaDRAFT_3134</name>
</gene>
<dbReference type="STRING" id="926559.JoomaDRAFT_3134"/>
<dbReference type="RefSeq" id="WP_008614076.1">
    <property type="nucleotide sequence ID" value="NZ_JH651379.1"/>
</dbReference>
<dbReference type="EMBL" id="JH651379">
    <property type="protein sequence ID" value="EIJ40086.1"/>
    <property type="molecule type" value="Genomic_DNA"/>
</dbReference>
<keyword evidence="7" id="KW-0408">Iron</keyword>
<dbReference type="Proteomes" id="UP000004690">
    <property type="component" value="Unassembled WGS sequence"/>
</dbReference>
<dbReference type="Gene3D" id="2.40.170.20">
    <property type="entry name" value="TonB-dependent receptor, beta-barrel domain"/>
    <property type="match status" value="1"/>
</dbReference>
<dbReference type="Pfam" id="PF07715">
    <property type="entry name" value="Plug"/>
    <property type="match status" value="1"/>
</dbReference>
<evidence type="ECO:0000256" key="7">
    <source>
        <dbReference type="ARBA" id="ARBA00023004"/>
    </source>
</evidence>
<keyword evidence="16" id="KW-1185">Reference proteome</keyword>
<keyword evidence="8 13" id="KW-0798">TonB box</keyword>
<dbReference type="PANTHER" id="PTHR30069">
    <property type="entry name" value="TONB-DEPENDENT OUTER MEMBRANE RECEPTOR"/>
    <property type="match status" value="1"/>
</dbReference>
<dbReference type="HOGENOM" id="CLU_004317_0_2_10"/>
<evidence type="ECO:0000256" key="13">
    <source>
        <dbReference type="RuleBase" id="RU003357"/>
    </source>
</evidence>
<dbReference type="eggNOG" id="COG4206">
    <property type="taxonomic scope" value="Bacteria"/>
</dbReference>
<dbReference type="InterPro" id="IPR008969">
    <property type="entry name" value="CarboxyPept-like_regulatory"/>
</dbReference>
<proteinExistence type="inferred from homology"/>
<dbReference type="InterPro" id="IPR036942">
    <property type="entry name" value="Beta-barrel_TonB_sf"/>
</dbReference>
<evidence type="ECO:0000313" key="15">
    <source>
        <dbReference type="EMBL" id="EIJ40086.1"/>
    </source>
</evidence>
<evidence type="ECO:0000256" key="5">
    <source>
        <dbReference type="ARBA" id="ARBA00022692"/>
    </source>
</evidence>
<keyword evidence="4" id="KW-0410">Iron transport</keyword>
<comment type="similarity">
    <text evidence="12 13">Belongs to the TonB-dependent receptor family.</text>
</comment>
<evidence type="ECO:0000313" key="16">
    <source>
        <dbReference type="Proteomes" id="UP000004690"/>
    </source>
</evidence>
<dbReference type="GO" id="GO:0015344">
    <property type="term" value="F:siderophore uptake transmembrane transporter activity"/>
    <property type="evidence" value="ECO:0007669"/>
    <property type="project" value="TreeGrafter"/>
</dbReference>
<evidence type="ECO:0000256" key="4">
    <source>
        <dbReference type="ARBA" id="ARBA00022496"/>
    </source>
</evidence>
<dbReference type="Pfam" id="PF07660">
    <property type="entry name" value="STN"/>
    <property type="match status" value="1"/>
</dbReference>
<evidence type="ECO:0000256" key="1">
    <source>
        <dbReference type="ARBA" id="ARBA00004571"/>
    </source>
</evidence>
<evidence type="ECO:0000259" key="14">
    <source>
        <dbReference type="SMART" id="SM00965"/>
    </source>
</evidence>
<dbReference type="Gene3D" id="2.60.40.1120">
    <property type="entry name" value="Carboxypeptidase-like, regulatory domain"/>
    <property type="match status" value="1"/>
</dbReference>
<dbReference type="Gene3D" id="3.55.50.30">
    <property type="match status" value="1"/>
</dbReference>
<dbReference type="GO" id="GO:0044718">
    <property type="term" value="P:siderophore transmembrane transport"/>
    <property type="evidence" value="ECO:0007669"/>
    <property type="project" value="TreeGrafter"/>
</dbReference>
<dbReference type="PROSITE" id="PS52016">
    <property type="entry name" value="TONB_DEPENDENT_REC_3"/>
    <property type="match status" value="1"/>
</dbReference>
<evidence type="ECO:0000256" key="11">
    <source>
        <dbReference type="ARBA" id="ARBA00023237"/>
    </source>
</evidence>
<dbReference type="NCBIfam" id="TIGR04057">
    <property type="entry name" value="SusC_RagA_signa"/>
    <property type="match status" value="1"/>
</dbReference>
<dbReference type="InterPro" id="IPR023997">
    <property type="entry name" value="TonB-dep_OMP_SusC/RagA_CS"/>
</dbReference>
<dbReference type="InterPro" id="IPR011662">
    <property type="entry name" value="Secretin/TonB_short_N"/>
</dbReference>
<keyword evidence="9 12" id="KW-0472">Membrane</keyword>
<evidence type="ECO:0000256" key="12">
    <source>
        <dbReference type="PROSITE-ProRule" id="PRU01360"/>
    </source>
</evidence>
<dbReference type="SUPFAM" id="SSF49464">
    <property type="entry name" value="Carboxypeptidase regulatory domain-like"/>
    <property type="match status" value="1"/>
</dbReference>